<dbReference type="Pfam" id="PF14451">
    <property type="entry name" value="Ub-Mut7C"/>
    <property type="match status" value="1"/>
</dbReference>
<proteinExistence type="predicted"/>
<evidence type="ECO:0000313" key="3">
    <source>
        <dbReference type="EMBL" id="XCM38277.1"/>
    </source>
</evidence>
<reference evidence="3" key="1">
    <citation type="submission" date="2024-07" db="EMBL/GenBank/DDBJ databases">
        <authorList>
            <person name="Kim Y.J."/>
            <person name="Jeong J.Y."/>
        </authorList>
    </citation>
    <scope>NUCLEOTIDE SEQUENCE</scope>
    <source>
        <strain evidence="3">GIHE-MW2</strain>
    </source>
</reference>
<evidence type="ECO:0000259" key="1">
    <source>
        <dbReference type="Pfam" id="PF01927"/>
    </source>
</evidence>
<dbReference type="InterPro" id="IPR002782">
    <property type="entry name" value="Mut7-C_RNAse_dom"/>
</dbReference>
<gene>
    <name evidence="3" type="ORF">ABWT76_001114</name>
</gene>
<dbReference type="InterPro" id="IPR027798">
    <property type="entry name" value="Ub_Mut7C"/>
</dbReference>
<dbReference type="EMBL" id="CP159837">
    <property type="protein sequence ID" value="XCM38277.1"/>
    <property type="molecule type" value="Genomic_DNA"/>
</dbReference>
<feature type="domain" description="Mut7-C RNAse" evidence="1">
    <location>
        <begin position="94"/>
        <end position="237"/>
    </location>
</feature>
<dbReference type="AlphaFoldDB" id="A0AAU8JGC7"/>
<sequence>MNQAIFCFYADLNIFLADERKNRPFTHHFKEHPSIKDMIASFGVPHPEVHGIIVNGIPVDFSYLVQNNDQCHIYPISYSIENAQFLPLRPEPEPRFVLDLHLGKLAAYLRRMGFDTLYRNDYPDEELADVSSQENRILLTRDIGLLKRKIVTHGYWVRNTDPERQLREVLQRFNLFDGIKPFSRCIHCNGSVKAVDKETIAQQIPPKTKESHDEFRQCLDCGKIYWKGSHYEKMLQFIAEVRADRPAGF</sequence>
<dbReference type="PANTHER" id="PTHR39081">
    <property type="entry name" value="MUT7-C DOMAIN-CONTAINING PROTEIN"/>
    <property type="match status" value="1"/>
</dbReference>
<organism evidence="3">
    <name type="scientific">Planktothricoides raciborskii GIHE-MW2</name>
    <dbReference type="NCBI Taxonomy" id="2792601"/>
    <lineage>
        <taxon>Bacteria</taxon>
        <taxon>Bacillati</taxon>
        <taxon>Cyanobacteriota</taxon>
        <taxon>Cyanophyceae</taxon>
        <taxon>Oscillatoriophycideae</taxon>
        <taxon>Oscillatoriales</taxon>
        <taxon>Oscillatoriaceae</taxon>
        <taxon>Planktothricoides</taxon>
    </lineage>
</organism>
<feature type="domain" description="Ubiquitin Mut7-C" evidence="2">
    <location>
        <begin position="1"/>
        <end position="79"/>
    </location>
</feature>
<name>A0AAU8JGC7_9CYAN</name>
<dbReference type="RefSeq" id="WP_054465844.1">
    <property type="nucleotide sequence ID" value="NZ_CP159837.1"/>
</dbReference>
<dbReference type="Pfam" id="PF01927">
    <property type="entry name" value="Mut7-C"/>
    <property type="match status" value="1"/>
</dbReference>
<dbReference type="PANTHER" id="PTHR39081:SF1">
    <property type="entry name" value="MUT7-C RNASE DOMAIN-CONTAINING PROTEIN"/>
    <property type="match status" value="1"/>
</dbReference>
<evidence type="ECO:0000259" key="2">
    <source>
        <dbReference type="Pfam" id="PF14451"/>
    </source>
</evidence>
<accession>A0AAU8JGC7</accession>
<protein>
    <submittedName>
        <fullName evidence="3">Mut7-C RNAse domain-containing protein</fullName>
    </submittedName>
</protein>